<evidence type="ECO:0000313" key="9">
    <source>
        <dbReference type="Proteomes" id="UP000177982"/>
    </source>
</evidence>
<evidence type="ECO:0000256" key="5">
    <source>
        <dbReference type="ARBA" id="ARBA00023136"/>
    </source>
</evidence>
<dbReference type="PANTHER" id="PTHR31272">
    <property type="entry name" value="CYTOCHROME C-TYPE BIOGENESIS PROTEIN HI_1454-RELATED"/>
    <property type="match status" value="1"/>
</dbReference>
<name>A0A1G2KYW6_9BACT</name>
<feature type="transmembrane region" description="Helical" evidence="6">
    <location>
        <begin position="204"/>
        <end position="224"/>
    </location>
</feature>
<evidence type="ECO:0000313" key="8">
    <source>
        <dbReference type="EMBL" id="OHA04648.1"/>
    </source>
</evidence>
<feature type="transmembrane region" description="Helical" evidence="6">
    <location>
        <begin position="90"/>
        <end position="114"/>
    </location>
</feature>
<sequence length="251" mass="27213">MDAPFIIAAFIAGFLMFLAPCTLPLVPAYLGFIGGISSKDFGDPTKIANARKKIFLNAVFFVCGFAVVFIVFGSLAGFVGKTLFQFRSGLTRIGGIFVILFGLFMLKAIDVPFLTVEKKLPYPRLFERGNPVSSLILGASFAFGWTPCIGPVLGSILFLAASASTALQGAFLLSVFSLGLAIPFLFIAGTIASASRYTTRFASYGNALTAVSGIFLIILGFLLFTDTMPLLTSYGFRWLRFINYERILDYL</sequence>
<comment type="similarity">
    <text evidence="2">Belongs to the DsbD family.</text>
</comment>
<dbReference type="AlphaFoldDB" id="A0A1G2KYW6"/>
<feature type="transmembrane region" description="Helical" evidence="6">
    <location>
        <begin position="54"/>
        <end position="78"/>
    </location>
</feature>
<dbReference type="GO" id="GO:0016020">
    <property type="term" value="C:membrane"/>
    <property type="evidence" value="ECO:0007669"/>
    <property type="project" value="UniProtKB-SubCell"/>
</dbReference>
<feature type="transmembrane region" description="Helical" evidence="6">
    <location>
        <begin position="6"/>
        <end position="33"/>
    </location>
</feature>
<evidence type="ECO:0000259" key="7">
    <source>
        <dbReference type="Pfam" id="PF02683"/>
    </source>
</evidence>
<protein>
    <recommendedName>
        <fullName evidence="7">Cytochrome C biogenesis protein transmembrane domain-containing protein</fullName>
    </recommendedName>
</protein>
<feature type="domain" description="Cytochrome C biogenesis protein transmembrane" evidence="7">
    <location>
        <begin position="6"/>
        <end position="224"/>
    </location>
</feature>
<reference evidence="8 9" key="1">
    <citation type="journal article" date="2016" name="Nat. Commun.">
        <title>Thousands of microbial genomes shed light on interconnected biogeochemical processes in an aquifer system.</title>
        <authorList>
            <person name="Anantharaman K."/>
            <person name="Brown C.T."/>
            <person name="Hug L.A."/>
            <person name="Sharon I."/>
            <person name="Castelle C.J."/>
            <person name="Probst A.J."/>
            <person name="Thomas B.C."/>
            <person name="Singh A."/>
            <person name="Wilkins M.J."/>
            <person name="Karaoz U."/>
            <person name="Brodie E.L."/>
            <person name="Williams K.H."/>
            <person name="Hubbard S.S."/>
            <person name="Banfield J.F."/>
        </authorList>
    </citation>
    <scope>NUCLEOTIDE SEQUENCE [LARGE SCALE GENOMIC DNA]</scope>
</reference>
<feature type="transmembrane region" description="Helical" evidence="6">
    <location>
        <begin position="171"/>
        <end position="192"/>
    </location>
</feature>
<dbReference type="GO" id="GO:0017004">
    <property type="term" value="P:cytochrome complex assembly"/>
    <property type="evidence" value="ECO:0007669"/>
    <property type="project" value="InterPro"/>
</dbReference>
<keyword evidence="3 6" id="KW-0812">Transmembrane</keyword>
<accession>A0A1G2KYW6</accession>
<dbReference type="Gene3D" id="1.20.140.150">
    <property type="match status" value="1"/>
</dbReference>
<gene>
    <name evidence="8" type="ORF">A2934_02720</name>
</gene>
<comment type="subcellular location">
    <subcellularLocation>
        <location evidence="1">Membrane</location>
        <topology evidence="1">Multi-pass membrane protein</topology>
    </subcellularLocation>
</comment>
<feature type="transmembrane region" description="Helical" evidence="6">
    <location>
        <begin position="135"/>
        <end position="159"/>
    </location>
</feature>
<evidence type="ECO:0000256" key="6">
    <source>
        <dbReference type="SAM" id="Phobius"/>
    </source>
</evidence>
<evidence type="ECO:0000256" key="3">
    <source>
        <dbReference type="ARBA" id="ARBA00022692"/>
    </source>
</evidence>
<evidence type="ECO:0000256" key="4">
    <source>
        <dbReference type="ARBA" id="ARBA00022989"/>
    </source>
</evidence>
<dbReference type="Pfam" id="PF02683">
    <property type="entry name" value="DsbD_TM"/>
    <property type="match status" value="1"/>
</dbReference>
<dbReference type="InterPro" id="IPR051790">
    <property type="entry name" value="Cytochrome_c-biogenesis_DsbD"/>
</dbReference>
<organism evidence="8 9">
    <name type="scientific">Candidatus Sungbacteria bacterium RIFCSPLOWO2_01_FULL_47_10</name>
    <dbReference type="NCBI Taxonomy" id="1802276"/>
    <lineage>
        <taxon>Bacteria</taxon>
        <taxon>Candidatus Sungiibacteriota</taxon>
    </lineage>
</organism>
<keyword evidence="5 6" id="KW-0472">Membrane</keyword>
<evidence type="ECO:0000256" key="2">
    <source>
        <dbReference type="ARBA" id="ARBA00006143"/>
    </source>
</evidence>
<dbReference type="EMBL" id="MHQO01000072">
    <property type="protein sequence ID" value="OHA04648.1"/>
    <property type="molecule type" value="Genomic_DNA"/>
</dbReference>
<dbReference type="Proteomes" id="UP000177982">
    <property type="component" value="Unassembled WGS sequence"/>
</dbReference>
<evidence type="ECO:0000256" key="1">
    <source>
        <dbReference type="ARBA" id="ARBA00004141"/>
    </source>
</evidence>
<dbReference type="InterPro" id="IPR003834">
    <property type="entry name" value="Cyt_c_assmbl_TM_dom"/>
</dbReference>
<dbReference type="PANTHER" id="PTHR31272:SF4">
    <property type="entry name" value="CYTOCHROME C-TYPE BIOGENESIS PROTEIN HI_1454-RELATED"/>
    <property type="match status" value="1"/>
</dbReference>
<keyword evidence="4 6" id="KW-1133">Transmembrane helix</keyword>
<proteinExistence type="inferred from homology"/>
<comment type="caution">
    <text evidence="8">The sequence shown here is derived from an EMBL/GenBank/DDBJ whole genome shotgun (WGS) entry which is preliminary data.</text>
</comment>